<keyword evidence="4 8" id="KW-0812">Transmembrane</keyword>
<keyword evidence="5 8" id="KW-1133">Transmembrane helix</keyword>
<feature type="transmembrane region" description="Helical" evidence="8">
    <location>
        <begin position="394"/>
        <end position="416"/>
    </location>
</feature>
<evidence type="ECO:0000259" key="9">
    <source>
        <dbReference type="PROSITE" id="PS50850"/>
    </source>
</evidence>
<feature type="compositionally biased region" description="Low complexity" evidence="7">
    <location>
        <begin position="13"/>
        <end position="25"/>
    </location>
</feature>
<dbReference type="PROSITE" id="PS50850">
    <property type="entry name" value="MFS"/>
    <property type="match status" value="1"/>
</dbReference>
<dbReference type="InterPro" id="IPR020846">
    <property type="entry name" value="MFS_dom"/>
</dbReference>
<dbReference type="CDD" id="cd17369">
    <property type="entry name" value="MFS_ShiA_like"/>
    <property type="match status" value="1"/>
</dbReference>
<dbReference type="RefSeq" id="WP_270946572.1">
    <property type="nucleotide sequence ID" value="NZ_JAQGLA010000001.1"/>
</dbReference>
<dbReference type="InterPro" id="IPR011701">
    <property type="entry name" value="MFS"/>
</dbReference>
<dbReference type="Pfam" id="PF07690">
    <property type="entry name" value="MFS_1"/>
    <property type="match status" value="1"/>
</dbReference>
<feature type="transmembrane region" description="Helical" evidence="8">
    <location>
        <begin position="422"/>
        <end position="441"/>
    </location>
</feature>
<dbReference type="EMBL" id="JAQGLA010000001">
    <property type="protein sequence ID" value="MDA3624003.1"/>
    <property type="molecule type" value="Genomic_DNA"/>
</dbReference>
<gene>
    <name evidence="10" type="ORF">OU415_01065</name>
</gene>
<feature type="transmembrane region" description="Helical" evidence="8">
    <location>
        <begin position="300"/>
        <end position="322"/>
    </location>
</feature>
<feature type="domain" description="Major facilitator superfamily (MFS) profile" evidence="9">
    <location>
        <begin position="37"/>
        <end position="447"/>
    </location>
</feature>
<dbReference type="Gene3D" id="1.20.1250.20">
    <property type="entry name" value="MFS general substrate transporter like domains"/>
    <property type="match status" value="1"/>
</dbReference>
<feature type="region of interest" description="Disordered" evidence="7">
    <location>
        <begin position="1"/>
        <end position="31"/>
    </location>
</feature>
<protein>
    <submittedName>
        <fullName evidence="10">MFS transporter</fullName>
    </submittedName>
</protein>
<dbReference type="SUPFAM" id="SSF103473">
    <property type="entry name" value="MFS general substrate transporter"/>
    <property type="match status" value="1"/>
</dbReference>
<reference evidence="10 11" key="1">
    <citation type="submission" date="2022-11" db="EMBL/GenBank/DDBJ databases">
        <title>Draft genome sequence of Saccharopolyspora sp. WRP15-2 isolated from rhizosphere soils of wild rice in Thailand.</title>
        <authorList>
            <person name="Duangmal K."/>
            <person name="Kammanee S."/>
            <person name="Muangham S."/>
        </authorList>
    </citation>
    <scope>NUCLEOTIDE SEQUENCE [LARGE SCALE GENOMIC DNA]</scope>
    <source>
        <strain evidence="10 11">WRP15-2</strain>
    </source>
</reference>
<evidence type="ECO:0000256" key="1">
    <source>
        <dbReference type="ARBA" id="ARBA00004651"/>
    </source>
</evidence>
<feature type="transmembrane region" description="Helical" evidence="8">
    <location>
        <begin position="329"/>
        <end position="349"/>
    </location>
</feature>
<evidence type="ECO:0000313" key="10">
    <source>
        <dbReference type="EMBL" id="MDA3624003.1"/>
    </source>
</evidence>
<feature type="transmembrane region" description="Helical" evidence="8">
    <location>
        <begin position="264"/>
        <end position="288"/>
    </location>
</feature>
<keyword evidence="2" id="KW-0813">Transport</keyword>
<dbReference type="InterPro" id="IPR036259">
    <property type="entry name" value="MFS_trans_sf"/>
</dbReference>
<comment type="subcellular location">
    <subcellularLocation>
        <location evidence="1">Cell membrane</location>
        <topology evidence="1">Multi-pass membrane protein</topology>
    </subcellularLocation>
</comment>
<proteinExistence type="predicted"/>
<feature type="compositionally biased region" description="Pro residues" evidence="7">
    <location>
        <begin position="1"/>
        <end position="12"/>
    </location>
</feature>
<evidence type="ECO:0000256" key="8">
    <source>
        <dbReference type="SAM" id="Phobius"/>
    </source>
</evidence>
<feature type="transmembrane region" description="Helical" evidence="8">
    <location>
        <begin position="37"/>
        <end position="58"/>
    </location>
</feature>
<evidence type="ECO:0000256" key="3">
    <source>
        <dbReference type="ARBA" id="ARBA00022475"/>
    </source>
</evidence>
<dbReference type="Proteomes" id="UP001210380">
    <property type="component" value="Unassembled WGS sequence"/>
</dbReference>
<evidence type="ECO:0000313" key="11">
    <source>
        <dbReference type="Proteomes" id="UP001210380"/>
    </source>
</evidence>
<comment type="caution">
    <text evidence="10">The sequence shown here is derived from an EMBL/GenBank/DDBJ whole genome shotgun (WGS) entry which is preliminary data.</text>
</comment>
<feature type="transmembrane region" description="Helical" evidence="8">
    <location>
        <begin position="134"/>
        <end position="154"/>
    </location>
</feature>
<feature type="transmembrane region" description="Helical" evidence="8">
    <location>
        <begin position="209"/>
        <end position="228"/>
    </location>
</feature>
<evidence type="ECO:0000256" key="6">
    <source>
        <dbReference type="ARBA" id="ARBA00023136"/>
    </source>
</evidence>
<evidence type="ECO:0000256" key="5">
    <source>
        <dbReference type="ARBA" id="ARBA00022989"/>
    </source>
</evidence>
<sequence>MVAQEPPAPEPSTPDSSAATRTTSSSRRDRSAQLRKVTLSGLLGTVIEYYDFLIYSSMAALVFGELFFPSLDAATSTIAAFGTLAAGYAARPLGGLIFGHFGDRLGRKSMLMITMLLMGGASFLIGVLPTYDSIGIAAPLALVVLRVVQGLSVGGEWGGAALMVVEHAGARRRGMWAGITQLGSPLGAFLSTVVLALITLLPKSSLLSWGWRLPFLLSALLLLIGLYVRLRIVESPVFEAAAAKASAQERRRIPVVQVLRRPRALVLACAAGIGPFALSALISSHILAYAKGLGFETSDIARALMLVAVVGIICIPVFSAWTDRLGRRAVGLIGAIGAALFAFPLYALINTGSVLLMTAGMMFAQVLQNLMYAPLAPMLSEMFGTGVRYTGISLGYQLASLIGAGFTPLIASSLVARAGGSSLPLSSIAAVAAGITIVAIWRISETRGRDLTEDDPVALSTPERTAP</sequence>
<feature type="transmembrane region" description="Helical" evidence="8">
    <location>
        <begin position="78"/>
        <end position="98"/>
    </location>
</feature>
<feature type="transmembrane region" description="Helical" evidence="8">
    <location>
        <begin position="355"/>
        <end position="373"/>
    </location>
</feature>
<feature type="transmembrane region" description="Helical" evidence="8">
    <location>
        <begin position="110"/>
        <end position="128"/>
    </location>
</feature>
<name>A0ABT4UR42_9PSEU</name>
<keyword evidence="6 8" id="KW-0472">Membrane</keyword>
<keyword evidence="3" id="KW-1003">Cell membrane</keyword>
<dbReference type="PANTHER" id="PTHR43045:SF1">
    <property type="entry name" value="SHIKIMATE TRANSPORTER"/>
    <property type="match status" value="1"/>
</dbReference>
<evidence type="ECO:0000256" key="4">
    <source>
        <dbReference type="ARBA" id="ARBA00022692"/>
    </source>
</evidence>
<evidence type="ECO:0000256" key="2">
    <source>
        <dbReference type="ARBA" id="ARBA00022448"/>
    </source>
</evidence>
<dbReference type="PANTHER" id="PTHR43045">
    <property type="entry name" value="SHIKIMATE TRANSPORTER"/>
    <property type="match status" value="1"/>
</dbReference>
<accession>A0ABT4UR42</accession>
<feature type="transmembrane region" description="Helical" evidence="8">
    <location>
        <begin position="175"/>
        <end position="197"/>
    </location>
</feature>
<evidence type="ECO:0000256" key="7">
    <source>
        <dbReference type="SAM" id="MobiDB-lite"/>
    </source>
</evidence>
<organism evidence="10 11">
    <name type="scientific">Saccharopolyspora oryzae</name>
    <dbReference type="NCBI Taxonomy" id="2997343"/>
    <lineage>
        <taxon>Bacteria</taxon>
        <taxon>Bacillati</taxon>
        <taxon>Actinomycetota</taxon>
        <taxon>Actinomycetes</taxon>
        <taxon>Pseudonocardiales</taxon>
        <taxon>Pseudonocardiaceae</taxon>
        <taxon>Saccharopolyspora</taxon>
    </lineage>
</organism>
<keyword evidence="11" id="KW-1185">Reference proteome</keyword>